<evidence type="ECO:0000313" key="2">
    <source>
        <dbReference type="EMBL" id="MFC3932370.1"/>
    </source>
</evidence>
<gene>
    <name evidence="2" type="ORF">ACFOSE_06255</name>
</gene>
<dbReference type="PANTHER" id="PTHR11476:SF7">
    <property type="entry name" value="HISTIDINE--TRNA LIGASE"/>
    <property type="match status" value="1"/>
</dbReference>
<dbReference type="RefSeq" id="WP_380431736.1">
    <property type="nucleotide sequence ID" value="NZ_JBHSAC010000052.1"/>
</dbReference>
<dbReference type="InterPro" id="IPR004516">
    <property type="entry name" value="HisRS/HisZ"/>
</dbReference>
<sequence length="403" mass="47122">MRFEPTSIPLFFDILEDELYLVNTAYNRMLEEFKKYGYREIKTSKIEQRDKYLNATKVHWSKIFEVHRSKERSKFLLQSDLAISMSRYVAYSKDSSVIRLIQMGDIYRDRIPFLPGYRREFQQILTGIWGISHISADLELLYLNFKQLSSISGIRNLYLQISNQQIFEDLKQGLSEEIRFSGIDSLFELDIEKNDLLVLKDLFNQGKIEYNELKKYYHRFSIKIIKSRISEILYIFEKLKEKGVGKVVFNLSNLGGTGHYSGFNYRFYANVNDSEELLIADGGRIDSLVSKFNSNADKPAVCIGIGIQVIAQFLDTKEGLGAVVLIDNEDKLDKADKYSEYLRSLNFRSSIILLPKKKWKNIFLSKYYSNFVFVIINNYADFEIRSDNMKALNIIDFNKLKEL</sequence>
<dbReference type="InterPro" id="IPR041715">
    <property type="entry name" value="HisRS-like_core"/>
</dbReference>
<dbReference type="Proteomes" id="UP001595901">
    <property type="component" value="Unassembled WGS sequence"/>
</dbReference>
<accession>A0ABV8D1G9</accession>
<name>A0ABV8D1G9_9STRE</name>
<dbReference type="Pfam" id="PF13393">
    <property type="entry name" value="tRNA-synt_His"/>
    <property type="match status" value="1"/>
</dbReference>
<dbReference type="Gene3D" id="3.30.930.10">
    <property type="entry name" value="Bira Bifunctional Protein, Domain 2"/>
    <property type="match status" value="1"/>
</dbReference>
<comment type="caution">
    <text evidence="2">The sequence shown here is derived from an EMBL/GenBank/DDBJ whole genome shotgun (WGS) entry which is preliminary data.</text>
</comment>
<keyword evidence="3" id="KW-1185">Reference proteome</keyword>
<organism evidence="2 3">
    <name type="scientific">Streptococcus dentapri</name>
    <dbReference type="NCBI Taxonomy" id="573564"/>
    <lineage>
        <taxon>Bacteria</taxon>
        <taxon>Bacillati</taxon>
        <taxon>Bacillota</taxon>
        <taxon>Bacilli</taxon>
        <taxon>Lactobacillales</taxon>
        <taxon>Streptococcaceae</taxon>
        <taxon>Streptococcus</taxon>
    </lineage>
</organism>
<feature type="domain" description="Class II Histidinyl-tRNA synthetase (HisRS)-like catalytic core" evidence="1">
    <location>
        <begin position="11"/>
        <end position="301"/>
    </location>
</feature>
<dbReference type="SUPFAM" id="SSF55681">
    <property type="entry name" value="Class II aaRS and biotin synthetases"/>
    <property type="match status" value="1"/>
</dbReference>
<reference evidence="3" key="1">
    <citation type="journal article" date="2019" name="Int. J. Syst. Evol. Microbiol.">
        <title>The Global Catalogue of Microorganisms (GCM) 10K type strain sequencing project: providing services to taxonomists for standard genome sequencing and annotation.</title>
        <authorList>
            <consortium name="The Broad Institute Genomics Platform"/>
            <consortium name="The Broad Institute Genome Sequencing Center for Infectious Disease"/>
            <person name="Wu L."/>
            <person name="Ma J."/>
        </authorList>
    </citation>
    <scope>NUCLEOTIDE SEQUENCE [LARGE SCALE GENOMIC DNA]</scope>
    <source>
        <strain evidence="3">CCUG 58728</strain>
    </source>
</reference>
<evidence type="ECO:0000313" key="3">
    <source>
        <dbReference type="Proteomes" id="UP001595901"/>
    </source>
</evidence>
<dbReference type="InterPro" id="IPR045864">
    <property type="entry name" value="aa-tRNA-synth_II/BPL/LPL"/>
</dbReference>
<proteinExistence type="predicted"/>
<dbReference type="PANTHER" id="PTHR11476">
    <property type="entry name" value="HISTIDYL-TRNA SYNTHETASE"/>
    <property type="match status" value="1"/>
</dbReference>
<evidence type="ECO:0000259" key="1">
    <source>
        <dbReference type="Pfam" id="PF13393"/>
    </source>
</evidence>
<protein>
    <submittedName>
        <fullName evidence="2">ATP phosphoribosyltransferase regulatory subunit</fullName>
    </submittedName>
</protein>
<dbReference type="EMBL" id="JBHSAC010000052">
    <property type="protein sequence ID" value="MFC3932370.1"/>
    <property type="molecule type" value="Genomic_DNA"/>
</dbReference>
<keyword evidence="2" id="KW-0808">Transferase</keyword>
<dbReference type="PIRSF" id="PIRSF001549">
    <property type="entry name" value="His-tRNA_synth"/>
    <property type="match status" value="1"/>
</dbReference>
<keyword evidence="2" id="KW-0328">Glycosyltransferase</keyword>
<dbReference type="GO" id="GO:0016757">
    <property type="term" value="F:glycosyltransferase activity"/>
    <property type="evidence" value="ECO:0007669"/>
    <property type="project" value="UniProtKB-KW"/>
</dbReference>